<name>A0ABS8NJ68_9BACT</name>
<reference evidence="1" key="1">
    <citation type="submission" date="2021-11" db="EMBL/GenBank/DDBJ databases">
        <title>Genome sequence.</title>
        <authorList>
            <person name="Sun Q."/>
        </authorList>
    </citation>
    <scope>NUCLEOTIDE SEQUENCE</scope>
    <source>
        <strain evidence="1">JC740</strain>
    </source>
</reference>
<evidence type="ECO:0000313" key="1">
    <source>
        <dbReference type="EMBL" id="MCC9643606.1"/>
    </source>
</evidence>
<organism evidence="1 2">
    <name type="scientific">Rhodopirellula halodulae</name>
    <dbReference type="NCBI Taxonomy" id="2894198"/>
    <lineage>
        <taxon>Bacteria</taxon>
        <taxon>Pseudomonadati</taxon>
        <taxon>Planctomycetota</taxon>
        <taxon>Planctomycetia</taxon>
        <taxon>Pirellulales</taxon>
        <taxon>Pirellulaceae</taxon>
        <taxon>Rhodopirellula</taxon>
    </lineage>
</organism>
<protein>
    <submittedName>
        <fullName evidence="1">Uncharacterized protein</fullName>
    </submittedName>
</protein>
<accession>A0ABS8NJ68</accession>
<dbReference type="SUPFAM" id="SSF101898">
    <property type="entry name" value="NHL repeat"/>
    <property type="match status" value="1"/>
</dbReference>
<keyword evidence="2" id="KW-1185">Reference proteome</keyword>
<sequence>MTGHRLFFIDRHENMHAHSHWTLALLFLACLPASKAAMSSDEAKVSSPSNLIETESEHGAGESGVNFSPVIRTDLFISGVYPHLTTYGVYSQDGVHRKSGHNECGIGAIVPWAGKLWMVNYAPHMPRGSEHKLFSVDADLTQPLTIHPESVGGTPAGRMIHEESKQLLIGHHMIDADGNVRTISPEDMPMRVTAIARHLKDPNNMVYYIDMEGAIWEANVHTLAVKRLFKKPVPGWHGKGGYTSQGRLVVTNNGELHVGDYKDVLVGGEAKNEEERGVLAEWDGDTWTIVERRQFTEVTGPKGITGGSDGNDPIWTMGWDRRSVRLKVLEDGNWHTFLLPKAAYCNDASHGWYTEWPRIRQITDERWMLDMHGMFFEFPQTFSVGNSRGLRPIGSHLRYIPDFCDWNGRLVLASDETSIQGNPLAGQPQSNLWFGDYADLKTWGPASAYGGPWVDDEVDAEQWSDPFLVDGFENRTLYLAIGRLKEEAEVQFRAADQQAITSMPGLLRSLPNVTVKRGDWTQPAMGYSLDVNQDVTVYLAVDHRGDPKLPSAWEETDMTMRWGKGHHDRIYRREFPAGTIEIPGNDTEHKPGSFGMPHMAFVKGDPELEAVPNATAVVRYPVLSETTESDSAGGKQAVEVTMQVDASGTNEWRNARQWNLEENESLVELLPADLNAVWVRFKVNQACVATAFMHQTSDYPNQASDDELFAGLADANDSEAVSALLYPAKRSRDLRVLGAEQKAFEFTKGRFEFEEDEWDVELEKKLHVEPEFTVDAASAIVQYQGVRYRLPKTEAVYDQPFSNGWPRALREVESERTIANIHGTFYEVPLVTNGAPPAWNLMRPVATHRKRIMDYCSWNGLLVLTGVRRDATPDQHIFRDPTSEMGLWMGGVDDLWKFGKPTGRGGPWKETAVRAGEVSDPYLMRGFDQKSVRLSHSHDGPVEFTLEVDLDGEGRWVSLETFRVPASATLEHPFPAGFSACWIRAKCNADTQATVQFEYR</sequence>
<dbReference type="PROSITE" id="PS51257">
    <property type="entry name" value="PROKAR_LIPOPROTEIN"/>
    <property type="match status" value="1"/>
</dbReference>
<gene>
    <name evidence="1" type="ORF">LOC71_15075</name>
</gene>
<dbReference type="Proteomes" id="UP001430306">
    <property type="component" value="Unassembled WGS sequence"/>
</dbReference>
<evidence type="ECO:0000313" key="2">
    <source>
        <dbReference type="Proteomes" id="UP001430306"/>
    </source>
</evidence>
<dbReference type="EMBL" id="JAJKFW010000025">
    <property type="protein sequence ID" value="MCC9643606.1"/>
    <property type="molecule type" value="Genomic_DNA"/>
</dbReference>
<dbReference type="RefSeq" id="WP_230274559.1">
    <property type="nucleotide sequence ID" value="NZ_JAJKFW010000025.1"/>
</dbReference>
<proteinExistence type="predicted"/>
<comment type="caution">
    <text evidence="1">The sequence shown here is derived from an EMBL/GenBank/DDBJ whole genome shotgun (WGS) entry which is preliminary data.</text>
</comment>